<evidence type="ECO:0000256" key="2">
    <source>
        <dbReference type="SAM" id="Phobius"/>
    </source>
</evidence>
<dbReference type="RefSeq" id="WP_344322875.1">
    <property type="nucleotide sequence ID" value="NZ_BAAASZ010000020.1"/>
</dbReference>
<evidence type="ECO:0000313" key="3">
    <source>
        <dbReference type="EMBL" id="GAA2444461.1"/>
    </source>
</evidence>
<feature type="region of interest" description="Disordered" evidence="1">
    <location>
        <begin position="177"/>
        <end position="224"/>
    </location>
</feature>
<keyword evidence="2" id="KW-0812">Transmembrane</keyword>
<dbReference type="InterPro" id="IPR019051">
    <property type="entry name" value="Trp_biosyn_TM_oprn/chp"/>
</dbReference>
<dbReference type="NCBIfam" id="TIGR02234">
    <property type="entry name" value="trp_oprn_chp"/>
    <property type="match status" value="1"/>
</dbReference>
<keyword evidence="4" id="KW-1185">Reference proteome</keyword>
<accession>A0ABN3JYW1</accession>
<name>A0ABN3JYW1_9ACTN</name>
<organism evidence="3 4">
    <name type="scientific">Streptomyces macrosporus</name>
    <dbReference type="NCBI Taxonomy" id="44032"/>
    <lineage>
        <taxon>Bacteria</taxon>
        <taxon>Bacillati</taxon>
        <taxon>Actinomycetota</taxon>
        <taxon>Actinomycetes</taxon>
        <taxon>Kitasatosporales</taxon>
        <taxon>Streptomycetaceae</taxon>
        <taxon>Streptomyces</taxon>
    </lineage>
</organism>
<feature type="transmembrane region" description="Helical" evidence="2">
    <location>
        <begin position="97"/>
        <end position="117"/>
    </location>
</feature>
<comment type="caution">
    <text evidence="3">The sequence shown here is derived from an EMBL/GenBank/DDBJ whole genome shotgun (WGS) entry which is preliminary data.</text>
</comment>
<reference evidence="3 4" key="1">
    <citation type="journal article" date="2019" name="Int. J. Syst. Evol. Microbiol.">
        <title>The Global Catalogue of Microorganisms (GCM) 10K type strain sequencing project: providing services to taxonomists for standard genome sequencing and annotation.</title>
        <authorList>
            <consortium name="The Broad Institute Genomics Platform"/>
            <consortium name="The Broad Institute Genome Sequencing Center for Infectious Disease"/>
            <person name="Wu L."/>
            <person name="Ma J."/>
        </authorList>
    </citation>
    <scope>NUCLEOTIDE SEQUENCE [LARGE SCALE GENOMIC DNA]</scope>
    <source>
        <strain evidence="3 4">JCM 6305</strain>
    </source>
</reference>
<sequence>MTSPPPADTPATPPAPAASAASRRALAAALACGTLGAAAVLVASGRVWGEGTAVLAQGELPIEVTGGEVTGLPSALALVALAALVAVFAVRRAGRTLVAALLTLCGAGTAVAAPLAVRGGQGTAALDAEAAEVTGLTRGAVESVAFGPWPWVTAAGGALLLVAGLLALRHGRAWPAMSGRHERAGGARPGRGKRPVSDPDRPEELWKALDRGEDPTAGGGGKAP</sequence>
<proteinExistence type="predicted"/>
<dbReference type="EMBL" id="BAAASZ010000020">
    <property type="protein sequence ID" value="GAA2444461.1"/>
    <property type="molecule type" value="Genomic_DNA"/>
</dbReference>
<keyword evidence="2" id="KW-1133">Transmembrane helix</keyword>
<dbReference type="Proteomes" id="UP001501638">
    <property type="component" value="Unassembled WGS sequence"/>
</dbReference>
<dbReference type="InterPro" id="IPR011746">
    <property type="entry name" value="Trp_synth-assoc_CHP"/>
</dbReference>
<keyword evidence="2" id="KW-0472">Membrane</keyword>
<evidence type="ECO:0000256" key="1">
    <source>
        <dbReference type="SAM" id="MobiDB-lite"/>
    </source>
</evidence>
<evidence type="ECO:0000313" key="4">
    <source>
        <dbReference type="Proteomes" id="UP001501638"/>
    </source>
</evidence>
<feature type="transmembrane region" description="Helical" evidence="2">
    <location>
        <begin position="149"/>
        <end position="168"/>
    </location>
</feature>
<dbReference type="Pfam" id="PF09534">
    <property type="entry name" value="Trp_oprn_chp"/>
    <property type="match status" value="1"/>
</dbReference>
<feature type="compositionally biased region" description="Basic and acidic residues" evidence="1">
    <location>
        <begin position="195"/>
        <end position="214"/>
    </location>
</feature>
<feature type="transmembrane region" description="Helical" evidence="2">
    <location>
        <begin position="25"/>
        <end position="49"/>
    </location>
</feature>
<gene>
    <name evidence="3" type="ORF">GCM10010405_29990</name>
</gene>
<feature type="transmembrane region" description="Helical" evidence="2">
    <location>
        <begin position="69"/>
        <end position="90"/>
    </location>
</feature>
<protein>
    <submittedName>
        <fullName evidence="3">TIGR02234 family membrane protein</fullName>
    </submittedName>
</protein>